<protein>
    <submittedName>
        <fullName evidence="2">DgyrCDS181</fullName>
    </submittedName>
</protein>
<evidence type="ECO:0000313" key="2">
    <source>
        <dbReference type="EMBL" id="CAD5110817.1"/>
    </source>
</evidence>
<dbReference type="PANTHER" id="PTHR47237">
    <property type="entry name" value="SLL0310 PROTEIN"/>
    <property type="match status" value="1"/>
</dbReference>
<comment type="caution">
    <text evidence="2">The sequence shown here is derived from an EMBL/GenBank/DDBJ whole genome shotgun (WGS) entry which is preliminary data.</text>
</comment>
<dbReference type="Pfam" id="PF00583">
    <property type="entry name" value="Acetyltransf_1"/>
    <property type="match status" value="1"/>
</dbReference>
<dbReference type="OrthoDB" id="6418983at2759"/>
<dbReference type="Gene3D" id="3.40.630.90">
    <property type="match status" value="1"/>
</dbReference>
<dbReference type="PROSITE" id="PS51186">
    <property type="entry name" value="GNAT"/>
    <property type="match status" value="1"/>
</dbReference>
<dbReference type="InterPro" id="IPR016181">
    <property type="entry name" value="Acyl_CoA_acyltransferase"/>
</dbReference>
<dbReference type="AlphaFoldDB" id="A0A7I8V5J2"/>
<dbReference type="SUPFAM" id="SSF55729">
    <property type="entry name" value="Acyl-CoA N-acyltransferases (Nat)"/>
    <property type="match status" value="1"/>
</dbReference>
<keyword evidence="3" id="KW-1185">Reference proteome</keyword>
<dbReference type="PANTHER" id="PTHR47237:SF1">
    <property type="entry name" value="SLL0310 PROTEIN"/>
    <property type="match status" value="1"/>
</dbReference>
<feature type="domain" description="N-acetyltransferase" evidence="1">
    <location>
        <begin position="8"/>
        <end position="149"/>
    </location>
</feature>
<evidence type="ECO:0000313" key="3">
    <source>
        <dbReference type="Proteomes" id="UP000549394"/>
    </source>
</evidence>
<dbReference type="Gene3D" id="3.40.630.30">
    <property type="match status" value="1"/>
</dbReference>
<reference evidence="2 3" key="1">
    <citation type="submission" date="2020-08" db="EMBL/GenBank/DDBJ databases">
        <authorList>
            <person name="Hejnol A."/>
        </authorList>
    </citation>
    <scope>NUCLEOTIDE SEQUENCE [LARGE SCALE GENOMIC DNA]</scope>
</reference>
<gene>
    <name evidence="2" type="ORF">DGYR_LOCUS177</name>
</gene>
<dbReference type="Proteomes" id="UP000549394">
    <property type="component" value="Unassembled WGS sequence"/>
</dbReference>
<dbReference type="EMBL" id="CAJFCJ010000001">
    <property type="protein sequence ID" value="CAD5110817.1"/>
    <property type="molecule type" value="Genomic_DNA"/>
</dbReference>
<dbReference type="InterPro" id="IPR052729">
    <property type="entry name" value="Acyl/Acetyltrans_Enzymes"/>
</dbReference>
<proteinExistence type="predicted"/>
<sequence>METNNEDFELRLLKREDIRLLKRETDKEGWCDKLDFMFECYENNPDTYYGLFAKDGRLISTCQGIPLTDNIAAIAEFLTVREFRGRRYGKLVFEAVVKALGNRIIYLNALHAAIPMYVNRWRFSKTCLEGFMQCGILRLADVYKKLENVDLGTTKIEFVDKKEDVIDEIIDYDSSICSFERRRYVRNWIMKEDYLAVLARDSAGKIIGWAGVRATLETGYRLSPVYASCDKLARILFLNILTKLKDGIDVETYGIVRDDGLLDVISELFSNATNITRFTGLRSEGAEDLKHDYDKVYALFNVEETII</sequence>
<accession>A0A7I8V5J2</accession>
<dbReference type="Pfam" id="PF18014">
    <property type="entry name" value="Acetyltransf_18"/>
    <property type="match status" value="1"/>
</dbReference>
<evidence type="ECO:0000259" key="1">
    <source>
        <dbReference type="PROSITE" id="PS51186"/>
    </source>
</evidence>
<dbReference type="InterPro" id="IPR000182">
    <property type="entry name" value="GNAT_dom"/>
</dbReference>
<dbReference type="GO" id="GO:0016747">
    <property type="term" value="F:acyltransferase activity, transferring groups other than amino-acyl groups"/>
    <property type="evidence" value="ECO:0007669"/>
    <property type="project" value="InterPro"/>
</dbReference>
<organism evidence="2 3">
    <name type="scientific">Dimorphilus gyrociliatus</name>
    <dbReference type="NCBI Taxonomy" id="2664684"/>
    <lineage>
        <taxon>Eukaryota</taxon>
        <taxon>Metazoa</taxon>
        <taxon>Spiralia</taxon>
        <taxon>Lophotrochozoa</taxon>
        <taxon>Annelida</taxon>
        <taxon>Polychaeta</taxon>
        <taxon>Polychaeta incertae sedis</taxon>
        <taxon>Dinophilidae</taxon>
        <taxon>Dimorphilus</taxon>
    </lineage>
</organism>
<dbReference type="InterPro" id="IPR041496">
    <property type="entry name" value="YitH/HolE_GNAT"/>
</dbReference>
<name>A0A7I8V5J2_9ANNE</name>